<protein>
    <submittedName>
        <fullName evidence="2">Uncharacterized protein</fullName>
    </submittedName>
</protein>
<accession>A0A8X7N317</accession>
<comment type="caution">
    <text evidence="2">The sequence shown here is derived from an EMBL/GenBank/DDBJ whole genome shotgun (WGS) entry which is preliminary data.</text>
</comment>
<dbReference type="Proteomes" id="UP000078113">
    <property type="component" value="Unassembled WGS sequence"/>
</dbReference>
<evidence type="ECO:0000313" key="2">
    <source>
        <dbReference type="EMBL" id="KAE8264879.1"/>
    </source>
</evidence>
<sequence>MARTRQPARKTTYGKAPRMPSTLPAASAVDDDRPRDSAAGTSGWRDHAYPTAYGEGYSPPSPQGPQWPSGINNDWPPPSGSRAQICLKSPDAPTPNDSERDAHTVSGPWSPIRPSRTIPEKKIFYSSAADTWGGDSVKVFDTTGQLLITVPRAFLGQGLRQHPVSALENFVKACFYEPGDILDAGQSNHGGFGVRIGAHLTFTRDDGQSDEPCTPKKGPRGPDLSQPPPNDDDNVAWFTTGTSCLLTDAECTDCAPCYILPLDRPEYYQEVLGWSFDGNIFKPEYALLLRTDMKIAFEQRKWSLFCEGPEYVVHWFDGNHTGSEKYHGKVLEGSTRFRSAAGHHPNRQLLQFHYHQCVMQHFRGYSAGFC</sequence>
<proteinExistence type="predicted"/>
<evidence type="ECO:0000256" key="1">
    <source>
        <dbReference type="SAM" id="MobiDB-lite"/>
    </source>
</evidence>
<dbReference type="EMBL" id="LWDG02000495">
    <property type="protein sequence ID" value="KAE8264879.1"/>
    <property type="molecule type" value="Genomic_DNA"/>
</dbReference>
<feature type="region of interest" description="Disordered" evidence="1">
    <location>
        <begin position="1"/>
        <end position="113"/>
    </location>
</feature>
<reference evidence="2" key="1">
    <citation type="submission" date="2016-04" db="EMBL/GenBank/DDBJ databases">
        <authorList>
            <person name="Nguyen H.D."/>
            <person name="Samba Siva P."/>
            <person name="Cullis J."/>
            <person name="Levesque C.A."/>
            <person name="Hambleton S."/>
        </authorList>
    </citation>
    <scope>NUCLEOTIDE SEQUENCE</scope>
    <source>
        <strain evidence="2">DAOMC 236422</strain>
    </source>
</reference>
<dbReference type="AlphaFoldDB" id="A0A8X7N317"/>
<reference evidence="2" key="2">
    <citation type="journal article" date="2019" name="IMA Fungus">
        <title>Genome sequencing and comparison of five Tilletia species to identify candidate genes for the detection of regulated species infecting wheat.</title>
        <authorList>
            <person name="Nguyen H.D.T."/>
            <person name="Sultana T."/>
            <person name="Kesanakurti P."/>
            <person name="Hambleton S."/>
        </authorList>
    </citation>
    <scope>NUCLEOTIDE SEQUENCE</scope>
    <source>
        <strain evidence="2">DAOMC 236422</strain>
    </source>
</reference>
<keyword evidence="3" id="KW-1185">Reference proteome</keyword>
<organism evidence="2 3">
    <name type="scientific">Tilletia walkeri</name>
    <dbReference type="NCBI Taxonomy" id="117179"/>
    <lineage>
        <taxon>Eukaryota</taxon>
        <taxon>Fungi</taxon>
        <taxon>Dikarya</taxon>
        <taxon>Basidiomycota</taxon>
        <taxon>Ustilaginomycotina</taxon>
        <taxon>Exobasidiomycetes</taxon>
        <taxon>Tilletiales</taxon>
        <taxon>Tilletiaceae</taxon>
        <taxon>Tilletia</taxon>
    </lineage>
</organism>
<feature type="region of interest" description="Disordered" evidence="1">
    <location>
        <begin position="203"/>
        <end position="234"/>
    </location>
</feature>
<name>A0A8X7N317_9BASI</name>
<evidence type="ECO:0000313" key="3">
    <source>
        <dbReference type="Proteomes" id="UP000078113"/>
    </source>
</evidence>
<gene>
    <name evidence="2" type="ORF">A4X09_0g6833</name>
</gene>